<evidence type="ECO:0000313" key="2">
    <source>
        <dbReference type="Proteomes" id="UP000663193"/>
    </source>
</evidence>
<reference evidence="2" key="1">
    <citation type="journal article" date="2021" name="BMC Genomics">
        <title>Chromosome-level genome assembly and manually-curated proteome of model necrotroph Parastagonospora nodorum Sn15 reveals a genome-wide trove of candidate effector homologs, and redundancy of virulence-related functions within an accessory chromosome.</title>
        <authorList>
            <person name="Bertazzoni S."/>
            <person name="Jones D.A.B."/>
            <person name="Phan H.T."/>
            <person name="Tan K.-C."/>
            <person name="Hane J.K."/>
        </authorList>
    </citation>
    <scope>NUCLEOTIDE SEQUENCE [LARGE SCALE GENOMIC DNA]</scope>
    <source>
        <strain evidence="2">SN15 / ATCC MYA-4574 / FGSC 10173)</strain>
    </source>
</reference>
<dbReference type="VEuPathDB" id="FungiDB:JI435_416490"/>
<dbReference type="AlphaFoldDB" id="A0A7U2FA48"/>
<dbReference type="Proteomes" id="UP000663193">
    <property type="component" value="Chromosome 12"/>
</dbReference>
<accession>A0A7U2FA48</accession>
<dbReference type="EMBL" id="CP069034">
    <property type="protein sequence ID" value="QRD01362.1"/>
    <property type="molecule type" value="Genomic_DNA"/>
</dbReference>
<name>A0A7U2FA48_PHANO</name>
<evidence type="ECO:0000313" key="1">
    <source>
        <dbReference type="EMBL" id="QRD01362.1"/>
    </source>
</evidence>
<sequence>MGGGLGRSGGGSDDCVKVTGTGYGSSVSLHPSAATMPGSCRRCRETLLGLTSYSFVCEMCLGSRKGVGFLQSDVIVPRGCIQLPGN</sequence>
<keyword evidence="2" id="KW-1185">Reference proteome</keyword>
<organism evidence="1 2">
    <name type="scientific">Phaeosphaeria nodorum (strain SN15 / ATCC MYA-4574 / FGSC 10173)</name>
    <name type="common">Glume blotch fungus</name>
    <name type="synonym">Parastagonospora nodorum</name>
    <dbReference type="NCBI Taxonomy" id="321614"/>
    <lineage>
        <taxon>Eukaryota</taxon>
        <taxon>Fungi</taxon>
        <taxon>Dikarya</taxon>
        <taxon>Ascomycota</taxon>
        <taxon>Pezizomycotina</taxon>
        <taxon>Dothideomycetes</taxon>
        <taxon>Pleosporomycetidae</taxon>
        <taxon>Pleosporales</taxon>
        <taxon>Pleosporineae</taxon>
        <taxon>Phaeosphaeriaceae</taxon>
        <taxon>Parastagonospora</taxon>
    </lineage>
</organism>
<gene>
    <name evidence="1" type="ORF">JI435_416490</name>
</gene>
<protein>
    <submittedName>
        <fullName evidence="1">Uncharacterized protein</fullName>
    </submittedName>
</protein>
<proteinExistence type="predicted"/>